<evidence type="ECO:0000256" key="2">
    <source>
        <dbReference type="SAM" id="Coils"/>
    </source>
</evidence>
<organism evidence="5">
    <name type="scientific">Magnetococcus massalia (strain MO-1)</name>
    <dbReference type="NCBI Taxonomy" id="451514"/>
    <lineage>
        <taxon>Bacteria</taxon>
        <taxon>Pseudomonadati</taxon>
        <taxon>Pseudomonadota</taxon>
        <taxon>Magnetococcia</taxon>
        <taxon>Magnetococcales</taxon>
        <taxon>Magnetococcaceae</taxon>
        <taxon>Magnetococcus</taxon>
    </lineage>
</organism>
<feature type="coiled-coil region" evidence="2">
    <location>
        <begin position="108"/>
        <end position="135"/>
    </location>
</feature>
<evidence type="ECO:0000313" key="5">
    <source>
        <dbReference type="EMBL" id="CRH05556.1"/>
    </source>
</evidence>
<feature type="region of interest" description="Disordered" evidence="3">
    <location>
        <begin position="391"/>
        <end position="432"/>
    </location>
</feature>
<accession>A0A1S7LID8</accession>
<feature type="compositionally biased region" description="Basic and acidic residues" evidence="3">
    <location>
        <begin position="415"/>
        <end position="432"/>
    </location>
</feature>
<dbReference type="Gene3D" id="1.10.287.470">
    <property type="entry name" value="Helix hairpin bin"/>
    <property type="match status" value="1"/>
</dbReference>
<dbReference type="PANTHER" id="PTHR30469:SF15">
    <property type="entry name" value="HLYD FAMILY OF SECRETION PROTEINS"/>
    <property type="match status" value="1"/>
</dbReference>
<dbReference type="InterPro" id="IPR006143">
    <property type="entry name" value="RND_pump_MFP"/>
</dbReference>
<dbReference type="GO" id="GO:1990281">
    <property type="term" value="C:efflux pump complex"/>
    <property type="evidence" value="ECO:0007669"/>
    <property type="project" value="TreeGrafter"/>
</dbReference>
<dbReference type="Gene3D" id="2.40.50.100">
    <property type="match status" value="1"/>
</dbReference>
<dbReference type="Gene3D" id="2.40.30.170">
    <property type="match status" value="1"/>
</dbReference>
<dbReference type="PANTHER" id="PTHR30469">
    <property type="entry name" value="MULTIDRUG RESISTANCE PROTEIN MDTA"/>
    <property type="match status" value="1"/>
</dbReference>
<protein>
    <submittedName>
        <fullName evidence="5">Putative Efflux transporter, RND family, MFP subunit</fullName>
    </submittedName>
</protein>
<dbReference type="InterPro" id="IPR058625">
    <property type="entry name" value="MdtA-like_BSH"/>
</dbReference>
<dbReference type="GO" id="GO:0015562">
    <property type="term" value="F:efflux transmembrane transporter activity"/>
    <property type="evidence" value="ECO:0007669"/>
    <property type="project" value="TreeGrafter"/>
</dbReference>
<name>A0A1S7LID8_MAGMO</name>
<gene>
    <name evidence="5" type="ORF">MAGMO_1366</name>
</gene>
<keyword evidence="2" id="KW-0175">Coiled coil</keyword>
<feature type="coiled-coil region" evidence="2">
    <location>
        <begin position="164"/>
        <end position="191"/>
    </location>
</feature>
<dbReference type="NCBIfam" id="TIGR01730">
    <property type="entry name" value="RND_mfp"/>
    <property type="match status" value="1"/>
</dbReference>
<comment type="similarity">
    <text evidence="1">Belongs to the membrane fusion protein (MFP) (TC 8.A.1) family.</text>
</comment>
<dbReference type="EMBL" id="LO017727">
    <property type="protein sequence ID" value="CRH05556.1"/>
    <property type="molecule type" value="Genomic_DNA"/>
</dbReference>
<dbReference type="Pfam" id="PF25917">
    <property type="entry name" value="BSH_RND"/>
    <property type="match status" value="1"/>
</dbReference>
<evidence type="ECO:0000256" key="1">
    <source>
        <dbReference type="ARBA" id="ARBA00009477"/>
    </source>
</evidence>
<evidence type="ECO:0000259" key="4">
    <source>
        <dbReference type="Pfam" id="PF25917"/>
    </source>
</evidence>
<evidence type="ECO:0000256" key="3">
    <source>
        <dbReference type="SAM" id="MobiDB-lite"/>
    </source>
</evidence>
<sequence length="432" mass="47410">MKVRFVALVRGLFIPLLILLLGGLAIRWIGSLEREPKAAVSFEATPRVVLQPIAPQSEAPWIYAHGVVKAGREVKLMPRVKGEVKQLGSAFRLGSQVGVGTLLLELDETDYRLKVEEMESRLASAQHELEIETGRGRVAKRDYRMLDGRSDTQATALALRKPQLGVAKAKVTQARVQLKQAREELARTRIRAPFSGLLVEKTADKGQWLNAGQQFARLVADDHFLIHLSLTQRQLVSLQGLPLKGAAGRGIAVQLRSATAGELPWHQGRQGYLDGLLGEVDGKTRMATLLVKLPQPLTGERMPLLPGAYVEARFKGQVNETIYPIPARALHRNNTIWTVVRSDDGHLTLASHLITPQWQEGEILYAEIASLKAANSQLVISPLSLPLNGMTVSTEPNSAKPPASVGKQRQNSQDRQGEQGDKKGKKDRGESP</sequence>
<dbReference type="AlphaFoldDB" id="A0A1S7LID8"/>
<dbReference type="SUPFAM" id="SSF111369">
    <property type="entry name" value="HlyD-like secretion proteins"/>
    <property type="match status" value="1"/>
</dbReference>
<proteinExistence type="inferred from homology"/>
<reference evidence="5" key="1">
    <citation type="submission" date="2015-04" db="EMBL/GenBank/DDBJ databases">
        <authorList>
            <person name="Syromyatnikov M.Y."/>
            <person name="Popov V.N."/>
        </authorList>
    </citation>
    <scope>NUCLEOTIDE SEQUENCE</scope>
    <source>
        <strain evidence="5">MO-1</strain>
    </source>
</reference>
<feature type="domain" description="Multidrug resistance protein MdtA-like barrel-sandwich hybrid" evidence="4">
    <location>
        <begin position="72"/>
        <end position="219"/>
    </location>
</feature>